<evidence type="ECO:0008006" key="3">
    <source>
        <dbReference type="Google" id="ProtNLM"/>
    </source>
</evidence>
<gene>
    <name evidence="1" type="ORF">MNOR_LOCUS24559</name>
</gene>
<evidence type="ECO:0000313" key="2">
    <source>
        <dbReference type="Proteomes" id="UP001497623"/>
    </source>
</evidence>
<dbReference type="EMBL" id="CAXKWB010022642">
    <property type="protein sequence ID" value="CAL4124497.1"/>
    <property type="molecule type" value="Genomic_DNA"/>
</dbReference>
<dbReference type="InterPro" id="IPR035969">
    <property type="entry name" value="Rab-GAP_TBC_sf"/>
</dbReference>
<organism evidence="1 2">
    <name type="scientific">Meganyctiphanes norvegica</name>
    <name type="common">Northern krill</name>
    <name type="synonym">Thysanopoda norvegica</name>
    <dbReference type="NCBI Taxonomy" id="48144"/>
    <lineage>
        <taxon>Eukaryota</taxon>
        <taxon>Metazoa</taxon>
        <taxon>Ecdysozoa</taxon>
        <taxon>Arthropoda</taxon>
        <taxon>Crustacea</taxon>
        <taxon>Multicrustacea</taxon>
        <taxon>Malacostraca</taxon>
        <taxon>Eumalacostraca</taxon>
        <taxon>Eucarida</taxon>
        <taxon>Euphausiacea</taxon>
        <taxon>Euphausiidae</taxon>
        <taxon>Meganyctiphanes</taxon>
    </lineage>
</organism>
<dbReference type="AlphaFoldDB" id="A0AAV2RKB4"/>
<protein>
    <recommendedName>
        <fullName evidence="3">TBC1 domain family member 25</fullName>
    </recommendedName>
</protein>
<comment type="caution">
    <text evidence="1">The sequence shown here is derived from an EMBL/GenBank/DDBJ whole genome shotgun (WGS) entry which is preliminary data.</text>
</comment>
<sequence length="273" mass="31212">MATPVTPGASGRDAVRIKVIQHSSAEVDSQCCRFSVDPELTGYDVLRNLIIRAFDIKGDFQTCYLARDERFPEACWLPLLSDFDLEMAFTKSSDPNLLVKVELGSSNGTWEAVTNMDIPKLSLPDLPKNNYSNKLSGMFKEKMEKTVSLVQKALSWTEDSEESCRPTRPPLTDAEFQKMLDRVGQLAHPKELRLCVYLGGLEPSLRKVVWKHLLNVYPEGLTGRERMEYMKKKTQEYEQLKKVWQDHLENSAQPESYPIPNLQAHLPLWISTY</sequence>
<dbReference type="Proteomes" id="UP001497623">
    <property type="component" value="Unassembled WGS sequence"/>
</dbReference>
<name>A0AAV2RKB4_MEGNR</name>
<evidence type="ECO:0000313" key="1">
    <source>
        <dbReference type="EMBL" id="CAL4124497.1"/>
    </source>
</evidence>
<keyword evidence="2" id="KW-1185">Reference proteome</keyword>
<proteinExistence type="predicted"/>
<accession>A0AAV2RKB4</accession>
<reference evidence="1 2" key="1">
    <citation type="submission" date="2024-05" db="EMBL/GenBank/DDBJ databases">
        <authorList>
            <person name="Wallberg A."/>
        </authorList>
    </citation>
    <scope>NUCLEOTIDE SEQUENCE [LARGE SCALE GENOMIC DNA]</scope>
</reference>
<dbReference type="SUPFAM" id="SSF47923">
    <property type="entry name" value="Ypt/Rab-GAP domain of gyp1p"/>
    <property type="match status" value="1"/>
</dbReference>